<sequence length="83" mass="9490">MNLWHFCIKLLRGSVGGTRFQAEFREQPFSAEPSSRVCSSTSSQPFILPPPHRPTCPSIITHHRVLWVWVAVWTASLFALLDR</sequence>
<accession>A0A4Z2HMU6</accession>
<evidence type="ECO:0000313" key="1">
    <source>
        <dbReference type="EMBL" id="TNN66112.1"/>
    </source>
</evidence>
<proteinExistence type="predicted"/>
<dbReference type="AlphaFoldDB" id="A0A4Z2HMU6"/>
<reference evidence="1 2" key="1">
    <citation type="submission" date="2019-03" db="EMBL/GenBank/DDBJ databases">
        <title>First draft genome of Liparis tanakae, snailfish: a comprehensive survey of snailfish specific genes.</title>
        <authorList>
            <person name="Kim W."/>
            <person name="Song I."/>
            <person name="Jeong J.-H."/>
            <person name="Kim D."/>
            <person name="Kim S."/>
            <person name="Ryu S."/>
            <person name="Song J.Y."/>
            <person name="Lee S.K."/>
        </authorList>
    </citation>
    <scope>NUCLEOTIDE SEQUENCE [LARGE SCALE GENOMIC DNA]</scope>
    <source>
        <tissue evidence="1">Muscle</tissue>
    </source>
</reference>
<comment type="caution">
    <text evidence="1">The sequence shown here is derived from an EMBL/GenBank/DDBJ whole genome shotgun (WGS) entry which is preliminary data.</text>
</comment>
<dbReference type="EMBL" id="SRLO01000224">
    <property type="protein sequence ID" value="TNN66112.1"/>
    <property type="molecule type" value="Genomic_DNA"/>
</dbReference>
<keyword evidence="2" id="KW-1185">Reference proteome</keyword>
<organism evidence="1 2">
    <name type="scientific">Liparis tanakae</name>
    <name type="common">Tanaka's snailfish</name>
    <dbReference type="NCBI Taxonomy" id="230148"/>
    <lineage>
        <taxon>Eukaryota</taxon>
        <taxon>Metazoa</taxon>
        <taxon>Chordata</taxon>
        <taxon>Craniata</taxon>
        <taxon>Vertebrata</taxon>
        <taxon>Euteleostomi</taxon>
        <taxon>Actinopterygii</taxon>
        <taxon>Neopterygii</taxon>
        <taxon>Teleostei</taxon>
        <taxon>Neoteleostei</taxon>
        <taxon>Acanthomorphata</taxon>
        <taxon>Eupercaria</taxon>
        <taxon>Perciformes</taxon>
        <taxon>Cottioidei</taxon>
        <taxon>Cottales</taxon>
        <taxon>Liparidae</taxon>
        <taxon>Liparis</taxon>
    </lineage>
</organism>
<gene>
    <name evidence="1" type="ORF">EYF80_023590</name>
</gene>
<protein>
    <submittedName>
        <fullName evidence="1">Uncharacterized protein</fullName>
    </submittedName>
</protein>
<name>A0A4Z2HMU6_9TELE</name>
<dbReference type="Proteomes" id="UP000314294">
    <property type="component" value="Unassembled WGS sequence"/>
</dbReference>
<evidence type="ECO:0000313" key="2">
    <source>
        <dbReference type="Proteomes" id="UP000314294"/>
    </source>
</evidence>